<dbReference type="EMBL" id="LNYO01000002">
    <property type="protein sequence ID" value="KTD39137.1"/>
    <property type="molecule type" value="Genomic_DNA"/>
</dbReference>
<sequence>MKSYIIKLVTVMCFFFGSKEIICATTDFTPYFEADSEFQQIVAKATTVNRMPRISKKQKAEFIYILSDSKRFFGSKTFDLRDLSSVLFKKDIYFNGCLL</sequence>
<evidence type="ECO:0000313" key="1">
    <source>
        <dbReference type="EMBL" id="KTD39137.1"/>
    </source>
</evidence>
<accession>A0A0W0X3K2</accession>
<organism evidence="1 2">
    <name type="scientific">Legionella nautarum</name>
    <dbReference type="NCBI Taxonomy" id="45070"/>
    <lineage>
        <taxon>Bacteria</taxon>
        <taxon>Pseudomonadati</taxon>
        <taxon>Pseudomonadota</taxon>
        <taxon>Gammaproteobacteria</taxon>
        <taxon>Legionellales</taxon>
        <taxon>Legionellaceae</taxon>
        <taxon>Legionella</taxon>
    </lineage>
</organism>
<protein>
    <submittedName>
        <fullName evidence="1">Uncharacterized protein</fullName>
    </submittedName>
</protein>
<dbReference type="AlphaFoldDB" id="A0A0W0X3K2"/>
<dbReference type="Proteomes" id="UP000054725">
    <property type="component" value="Unassembled WGS sequence"/>
</dbReference>
<dbReference type="PATRIC" id="fig|45070.6.peg.213"/>
<name>A0A0W0X3K2_9GAMM</name>
<gene>
    <name evidence="1" type="ORF">Lnau_0206</name>
</gene>
<evidence type="ECO:0000313" key="2">
    <source>
        <dbReference type="Proteomes" id="UP000054725"/>
    </source>
</evidence>
<proteinExistence type="predicted"/>
<keyword evidence="2" id="KW-1185">Reference proteome</keyword>
<comment type="caution">
    <text evidence="1">The sequence shown here is derived from an EMBL/GenBank/DDBJ whole genome shotgun (WGS) entry which is preliminary data.</text>
</comment>
<reference evidence="1 2" key="1">
    <citation type="submission" date="2015-11" db="EMBL/GenBank/DDBJ databases">
        <title>Genomic analysis of 38 Legionella species identifies large and diverse effector repertoires.</title>
        <authorList>
            <person name="Burstein D."/>
            <person name="Amaro F."/>
            <person name="Zusman T."/>
            <person name="Lifshitz Z."/>
            <person name="Cohen O."/>
            <person name="Gilbert J.A."/>
            <person name="Pupko T."/>
            <person name="Shuman H.A."/>
            <person name="Segal G."/>
        </authorList>
    </citation>
    <scope>NUCLEOTIDE SEQUENCE [LARGE SCALE GENOMIC DNA]</scope>
    <source>
        <strain evidence="1 2">ATCC 49506</strain>
    </source>
</reference>
<dbReference type="RefSeq" id="WP_058503296.1">
    <property type="nucleotide sequence ID" value="NZ_CAAAIF010000013.1"/>
</dbReference>